<accession>E6WQN4</accession>
<dbReference type="OrthoDB" id="3224382at2"/>
<dbReference type="AlphaFoldDB" id="E6WQN4"/>
<evidence type="ECO:0000256" key="1">
    <source>
        <dbReference type="ARBA" id="ARBA00001933"/>
    </source>
</evidence>
<dbReference type="Pfam" id="PF00155">
    <property type="entry name" value="Aminotran_1_2"/>
    <property type="match status" value="1"/>
</dbReference>
<dbReference type="InterPro" id="IPR015422">
    <property type="entry name" value="PyrdxlP-dep_Trfase_small"/>
</dbReference>
<dbReference type="STRING" id="743721.Psesu_0626"/>
<keyword evidence="4" id="KW-0456">Lyase</keyword>
<dbReference type="EMBL" id="CP002446">
    <property type="protein sequence ID" value="ADV26483.1"/>
    <property type="molecule type" value="Genomic_DNA"/>
</dbReference>
<keyword evidence="7" id="KW-0032">Aminotransferase</keyword>
<dbReference type="HOGENOM" id="CLU_017584_15_2_6"/>
<dbReference type="GO" id="GO:0030170">
    <property type="term" value="F:pyridoxal phosphate binding"/>
    <property type="evidence" value="ECO:0007669"/>
    <property type="project" value="InterPro"/>
</dbReference>
<dbReference type="InterPro" id="IPR004839">
    <property type="entry name" value="Aminotransferase_I/II_large"/>
</dbReference>
<dbReference type="PANTHER" id="PTHR43525">
    <property type="entry name" value="PROTEIN MALY"/>
    <property type="match status" value="1"/>
</dbReference>
<keyword evidence="8" id="KW-1185">Reference proteome</keyword>
<dbReference type="Gene3D" id="3.90.1150.10">
    <property type="entry name" value="Aspartate Aminotransferase, domain 1"/>
    <property type="match status" value="1"/>
</dbReference>
<comment type="cofactor">
    <cofactor evidence="1">
        <name>pyridoxal 5'-phosphate</name>
        <dbReference type="ChEBI" id="CHEBI:597326"/>
    </cofactor>
</comment>
<evidence type="ECO:0000313" key="8">
    <source>
        <dbReference type="Proteomes" id="UP000008632"/>
    </source>
</evidence>
<dbReference type="CDD" id="cd00609">
    <property type="entry name" value="AAT_like"/>
    <property type="match status" value="1"/>
</dbReference>
<keyword evidence="3" id="KW-0663">Pyridoxal phosphate</keyword>
<dbReference type="GO" id="GO:0047804">
    <property type="term" value="F:cysteine-S-conjugate beta-lyase activity"/>
    <property type="evidence" value="ECO:0007669"/>
    <property type="project" value="UniProtKB-EC"/>
</dbReference>
<comment type="similarity">
    <text evidence="5">Belongs to the class-II pyridoxal-phosphate-dependent aminotransferase family. MalY/PatB cystathionine beta-lyase subfamily.</text>
</comment>
<evidence type="ECO:0000259" key="6">
    <source>
        <dbReference type="Pfam" id="PF00155"/>
    </source>
</evidence>
<dbReference type="PANTHER" id="PTHR43525:SF2">
    <property type="entry name" value="CYSTATHIONINE BETA-LYASE-RELATED"/>
    <property type="match status" value="1"/>
</dbReference>
<keyword evidence="7" id="KW-0808">Transferase</keyword>
<organism evidence="7 8">
    <name type="scientific">Pseudoxanthomonas suwonensis (strain 11-1)</name>
    <dbReference type="NCBI Taxonomy" id="743721"/>
    <lineage>
        <taxon>Bacteria</taxon>
        <taxon>Pseudomonadati</taxon>
        <taxon>Pseudomonadota</taxon>
        <taxon>Gammaproteobacteria</taxon>
        <taxon>Lysobacterales</taxon>
        <taxon>Lysobacteraceae</taxon>
        <taxon>Pseudoxanthomonas</taxon>
    </lineage>
</organism>
<dbReference type="SUPFAM" id="SSF53383">
    <property type="entry name" value="PLP-dependent transferases"/>
    <property type="match status" value="1"/>
</dbReference>
<dbReference type="InterPro" id="IPR015421">
    <property type="entry name" value="PyrdxlP-dep_Trfase_major"/>
</dbReference>
<dbReference type="GO" id="GO:0008483">
    <property type="term" value="F:transaminase activity"/>
    <property type="evidence" value="ECO:0007669"/>
    <property type="project" value="UniProtKB-KW"/>
</dbReference>
<dbReference type="RefSeq" id="WP_013534313.1">
    <property type="nucleotide sequence ID" value="NC_014924.1"/>
</dbReference>
<dbReference type="InterPro" id="IPR051798">
    <property type="entry name" value="Class-II_PLP-Dep_Aminotrans"/>
</dbReference>
<feature type="domain" description="Aminotransferase class I/classII large" evidence="6">
    <location>
        <begin position="58"/>
        <end position="379"/>
    </location>
</feature>
<evidence type="ECO:0000256" key="5">
    <source>
        <dbReference type="ARBA" id="ARBA00037974"/>
    </source>
</evidence>
<evidence type="ECO:0000256" key="3">
    <source>
        <dbReference type="ARBA" id="ARBA00022898"/>
    </source>
</evidence>
<dbReference type="InterPro" id="IPR015424">
    <property type="entry name" value="PyrdxlP-dep_Trfase"/>
</dbReference>
<dbReference type="eggNOG" id="COG1168">
    <property type="taxonomic scope" value="Bacteria"/>
</dbReference>
<dbReference type="KEGG" id="psu:Psesu_0626"/>
<proteinExistence type="inferred from homology"/>
<reference evidence="7 8" key="1">
    <citation type="submission" date="2011-01" db="EMBL/GenBank/DDBJ databases">
        <title>Complete sequence of Pseudoxanthomonas suwonensis 11-1.</title>
        <authorList>
            <consortium name="US DOE Joint Genome Institute"/>
            <person name="Lucas S."/>
            <person name="Copeland A."/>
            <person name="Lapidus A."/>
            <person name="Cheng J.-F."/>
            <person name="Goodwin L."/>
            <person name="Pitluck S."/>
            <person name="Teshima H."/>
            <person name="Detter J.C."/>
            <person name="Han C."/>
            <person name="Tapia R."/>
            <person name="Land M."/>
            <person name="Hauser L."/>
            <person name="Kyrpides N."/>
            <person name="Ivanova N."/>
            <person name="Ovchinnikova G."/>
            <person name="Siebers A.K."/>
            <person name="Allgaier M."/>
            <person name="Thelen M.P."/>
            <person name="Hugenholtz P."/>
            <person name="Gladden J."/>
            <person name="Woyke T."/>
        </authorList>
    </citation>
    <scope>NUCLEOTIDE SEQUENCE [LARGE SCALE GENOMIC DNA]</scope>
    <source>
        <strain evidence="8">11-1</strain>
    </source>
</reference>
<dbReference type="EC" id="4.4.1.13" evidence="2"/>
<protein>
    <recommendedName>
        <fullName evidence="2">cysteine-S-conjugate beta-lyase</fullName>
        <ecNumber evidence="2">4.4.1.13</ecNumber>
    </recommendedName>
</protein>
<evidence type="ECO:0000256" key="2">
    <source>
        <dbReference type="ARBA" id="ARBA00012224"/>
    </source>
</evidence>
<gene>
    <name evidence="7" type="ordered locus">Psesu_0626</name>
</gene>
<name>E6WQN4_PSEUU</name>
<evidence type="ECO:0000256" key="4">
    <source>
        <dbReference type="ARBA" id="ARBA00023239"/>
    </source>
</evidence>
<dbReference type="Proteomes" id="UP000008632">
    <property type="component" value="Chromosome"/>
</dbReference>
<sequence>MDTSQFDRITLEQLRQAGGLKWRAFPDCIGAFVAEMDFGVAAPIRQALHAAVDAGQLGYLSAAPVRTLAEACAQWQRAHHAWEIDASQVRAVPDVIAALEIVLRHYLPAGAPVALPMPCYMPFVPLLELLGNPVVPVPMHRGRDEWTLDEDALEAALAGGARMLLLCNPHNPIGKVYSRKELERIAAIAARHDVRVFADEIHAPLVYPGARHVPYASLGGEAARQAITAISASKAWNLAGMKCAQLVFTHPADLETWRRIGHFAGNSTATLGVVAHTTAWREGDPWRLAVLDYLRGNRDLLGRLLAELLPQVGYIAPQGTYLAWLDCRPLELEVPPAQFFRRHAQVALTDGAECGQGGEGHVRLNFAMPRPLLEEAVRRMAAAVAGRG</sequence>
<evidence type="ECO:0000313" key="7">
    <source>
        <dbReference type="EMBL" id="ADV26483.1"/>
    </source>
</evidence>
<dbReference type="Gene3D" id="3.40.640.10">
    <property type="entry name" value="Type I PLP-dependent aspartate aminotransferase-like (Major domain)"/>
    <property type="match status" value="1"/>
</dbReference>